<accession>A0AAI8CNB1</accession>
<feature type="region of interest" description="Disordered" evidence="1">
    <location>
        <begin position="174"/>
        <end position="251"/>
    </location>
</feature>
<dbReference type="AlphaFoldDB" id="A0AAI8CNB1"/>
<keyword evidence="2" id="KW-0812">Transmembrane</keyword>
<sequence length="251" mass="27016">MKNDASKKGKNIGVLLVSAPVLVVIVLMLAVISGLLSFYLLMFLETKKGTVLLPNFIGTDVRTAEQKLRSMGFKIEKVGDSGKVINMDPPGNTVVKKGRKVKLFAENAVQKSLLIPDFKGTWYKSVQQLFNLMEIHSVIKKVPEGGLEGTVIQTSPTPGSKVFTGDIVTLFVSTGTGSAGTSSSENEERPMERLDSTISEPQPGGTESALEVIPPSVPVESRSSQETKTEQETNESYPLSEGTPLNQGGQF</sequence>
<dbReference type="RefSeq" id="WP_158510142.1">
    <property type="nucleotide sequence ID" value="NZ_CP014334.2"/>
</dbReference>
<dbReference type="SMART" id="SM00740">
    <property type="entry name" value="PASTA"/>
    <property type="match status" value="2"/>
</dbReference>
<dbReference type="EMBL" id="CP014334">
    <property type="protein sequence ID" value="AMW33479.2"/>
    <property type="molecule type" value="Genomic_DNA"/>
</dbReference>
<keyword evidence="2" id="KW-1133">Transmembrane helix</keyword>
<evidence type="ECO:0000313" key="5">
    <source>
        <dbReference type="Proteomes" id="UP000093740"/>
    </source>
</evidence>
<feature type="domain" description="PASTA" evidence="3">
    <location>
        <begin position="47"/>
        <end position="107"/>
    </location>
</feature>
<dbReference type="Gene3D" id="3.30.10.20">
    <property type="match status" value="2"/>
</dbReference>
<evidence type="ECO:0000313" key="4">
    <source>
        <dbReference type="EMBL" id="AMW33479.2"/>
    </source>
</evidence>
<feature type="compositionally biased region" description="Basic and acidic residues" evidence="1">
    <location>
        <begin position="186"/>
        <end position="195"/>
    </location>
</feature>
<proteinExistence type="predicted"/>
<dbReference type="InterPro" id="IPR005543">
    <property type="entry name" value="PASTA_dom"/>
</dbReference>
<feature type="transmembrane region" description="Helical" evidence="2">
    <location>
        <begin position="12"/>
        <end position="44"/>
    </location>
</feature>
<dbReference type="CDD" id="cd06577">
    <property type="entry name" value="PASTA_pknB"/>
    <property type="match status" value="2"/>
</dbReference>
<keyword evidence="5" id="KW-1185">Reference proteome</keyword>
<reference evidence="4 5" key="1">
    <citation type="journal article" date="2015" name="Stand. Genomic Sci.">
        <title>Genome sequence of a native-feather degrading extremely thermophilic Eubacterium, Fervidobacterium islandicum AW-1.</title>
        <authorList>
            <person name="Lee Y.J."/>
            <person name="Jeong H."/>
            <person name="Park G.S."/>
            <person name="Kwak Y."/>
            <person name="Lee S.J."/>
            <person name="Lee S.J."/>
            <person name="Park M.K."/>
            <person name="Kim J.Y."/>
            <person name="Kang H.K."/>
            <person name="Shin J.H."/>
            <person name="Lee D.W."/>
        </authorList>
    </citation>
    <scope>NUCLEOTIDE SEQUENCE [LARGE SCALE GENOMIC DNA]</scope>
    <source>
        <strain evidence="4 5">AW-1</strain>
    </source>
</reference>
<evidence type="ECO:0000256" key="2">
    <source>
        <dbReference type="SAM" id="Phobius"/>
    </source>
</evidence>
<dbReference type="KEGG" id="fia:NA23_09720"/>
<dbReference type="PROSITE" id="PS51178">
    <property type="entry name" value="PASTA"/>
    <property type="match status" value="2"/>
</dbReference>
<organism evidence="4 5">
    <name type="scientific">Fervidobacterium islandicum</name>
    <dbReference type="NCBI Taxonomy" id="2423"/>
    <lineage>
        <taxon>Bacteria</taxon>
        <taxon>Thermotogati</taxon>
        <taxon>Thermotogota</taxon>
        <taxon>Thermotogae</taxon>
        <taxon>Thermotogales</taxon>
        <taxon>Fervidobacteriaceae</taxon>
        <taxon>Fervidobacterium</taxon>
    </lineage>
</organism>
<feature type="domain" description="PASTA" evidence="3">
    <location>
        <begin position="108"/>
        <end position="174"/>
    </location>
</feature>
<name>A0AAI8CNB1_FERIS</name>
<evidence type="ECO:0000256" key="1">
    <source>
        <dbReference type="SAM" id="MobiDB-lite"/>
    </source>
</evidence>
<evidence type="ECO:0000259" key="3">
    <source>
        <dbReference type="PROSITE" id="PS51178"/>
    </source>
</evidence>
<gene>
    <name evidence="4" type="ORF">NA23_09720</name>
</gene>
<dbReference type="Pfam" id="PF03793">
    <property type="entry name" value="PASTA"/>
    <property type="match status" value="2"/>
</dbReference>
<protein>
    <submittedName>
        <fullName evidence="4">PASTA domain-containing protein</fullName>
    </submittedName>
</protein>
<feature type="compositionally biased region" description="Low complexity" evidence="1">
    <location>
        <begin position="174"/>
        <end position="184"/>
    </location>
</feature>
<dbReference type="Proteomes" id="UP000093740">
    <property type="component" value="Chromosome"/>
</dbReference>
<dbReference type="SUPFAM" id="SSF54184">
    <property type="entry name" value="Penicillin-binding protein 2x (pbp-2x), c-terminal domain"/>
    <property type="match status" value="1"/>
</dbReference>
<keyword evidence="2" id="KW-0472">Membrane</keyword>